<dbReference type="NCBIfam" id="NF001846">
    <property type="entry name" value="PRK00571.1-3"/>
    <property type="match status" value="1"/>
</dbReference>
<dbReference type="Proteomes" id="UP001157396">
    <property type="component" value="Unassembled WGS sequence"/>
</dbReference>
<keyword evidence="8 12" id="KW-0139">CF(1)</keyword>
<dbReference type="EMBL" id="JARYTV010000004">
    <property type="protein sequence ID" value="MDH7959995.1"/>
    <property type="molecule type" value="Genomic_DNA"/>
</dbReference>
<evidence type="ECO:0000256" key="2">
    <source>
        <dbReference type="ARBA" id="ARBA00004184"/>
    </source>
</evidence>
<dbReference type="InterPro" id="IPR020546">
    <property type="entry name" value="ATP_synth_F1_dsu/esu_N"/>
</dbReference>
<dbReference type="HAMAP" id="MF_00530">
    <property type="entry name" value="ATP_synth_epsil_bac"/>
    <property type="match status" value="1"/>
</dbReference>
<dbReference type="AlphaFoldDB" id="A0A1I4FPP8"/>
<evidence type="ECO:0000313" key="21">
    <source>
        <dbReference type="Proteomes" id="UP000181969"/>
    </source>
</evidence>
<evidence type="ECO:0000256" key="12">
    <source>
        <dbReference type="HAMAP-Rule" id="MF_00530"/>
    </source>
</evidence>
<gene>
    <name evidence="12 17" type="primary">atpC</name>
    <name evidence="17" type="ORF">ikelab_06450</name>
    <name evidence="20" type="ORF">PWF74_01350</name>
    <name evidence="18" type="ORF">QHR29_05880</name>
    <name evidence="19" type="ORF">SAMN05216438_102128</name>
</gene>
<dbReference type="InterPro" id="IPR001469">
    <property type="entry name" value="ATP_synth_F1_dsu/esu"/>
</dbReference>
<dbReference type="EMBL" id="CP118627">
    <property type="protein sequence ID" value="WEA14161.1"/>
    <property type="molecule type" value="Genomic_DNA"/>
</dbReference>
<proteinExistence type="inferred from homology"/>
<accession>A0A1I4FPP8</accession>
<dbReference type="GO" id="GO:0005524">
    <property type="term" value="F:ATP binding"/>
    <property type="evidence" value="ECO:0007669"/>
    <property type="project" value="UniProtKB-UniRule"/>
</dbReference>
<dbReference type="Gene3D" id="2.60.15.10">
    <property type="entry name" value="F0F1 ATP synthase delta/epsilon subunit, N-terminal"/>
    <property type="match status" value="1"/>
</dbReference>
<reference evidence="18" key="4">
    <citation type="submission" date="2023-04" db="EMBL/GenBank/DDBJ databases">
        <title>Genomic analysis of Lactococcus garvieae isolates.</title>
        <authorList>
            <person name="Zhanghang C."/>
        </authorList>
    </citation>
    <scope>NUCLEOTIDE SEQUENCE</scope>
    <source>
        <strain evidence="18">ZB-1</strain>
    </source>
</reference>
<dbReference type="RefSeq" id="WP_004259148.1">
    <property type="nucleotide sequence ID" value="NZ_AP026069.1"/>
</dbReference>
<evidence type="ECO:0000256" key="11">
    <source>
        <dbReference type="ARBA" id="ARBA00031795"/>
    </source>
</evidence>
<dbReference type="GeneID" id="61074816"/>
<comment type="subunit">
    <text evidence="12 13">F-type ATPases have 2 components, CF(1) - the catalytic core - and CF(0) - the membrane proton channel. CF(1) has five subunits: alpha(3), beta(3), gamma(1), delta(1), epsilon(1). CF(0) has three main subunits: a, b and c.</text>
</comment>
<dbReference type="NCBIfam" id="TIGR01216">
    <property type="entry name" value="ATP_synt_epsi"/>
    <property type="match status" value="1"/>
</dbReference>
<keyword evidence="6 12" id="KW-0406">Ion transport</keyword>
<comment type="similarity">
    <text evidence="3 12 13">Belongs to the ATPase epsilon chain family.</text>
</comment>
<evidence type="ECO:0000259" key="15">
    <source>
        <dbReference type="Pfam" id="PF00401"/>
    </source>
</evidence>
<evidence type="ECO:0000256" key="6">
    <source>
        <dbReference type="ARBA" id="ARBA00023065"/>
    </source>
</evidence>
<dbReference type="OMA" id="MTVHCDI"/>
<feature type="coiled-coil region" evidence="14">
    <location>
        <begin position="95"/>
        <end position="122"/>
    </location>
</feature>
<dbReference type="PANTHER" id="PTHR13822">
    <property type="entry name" value="ATP SYNTHASE DELTA/EPSILON CHAIN"/>
    <property type="match status" value="1"/>
</dbReference>
<feature type="domain" description="ATP synthase F1 complex delta/epsilon subunit N-terminal" evidence="16">
    <location>
        <begin position="6"/>
        <end position="87"/>
    </location>
</feature>
<evidence type="ECO:0000313" key="20">
    <source>
        <dbReference type="EMBL" id="WEA14161.1"/>
    </source>
</evidence>
<dbReference type="InterPro" id="IPR020547">
    <property type="entry name" value="ATP_synth_F1_esu_C"/>
</dbReference>
<evidence type="ECO:0000256" key="13">
    <source>
        <dbReference type="RuleBase" id="RU003656"/>
    </source>
</evidence>
<dbReference type="InterPro" id="IPR036771">
    <property type="entry name" value="ATPsynth_dsu/esu_N"/>
</dbReference>
<organism evidence="19 21">
    <name type="scientific">Lactococcus garvieae</name>
    <dbReference type="NCBI Taxonomy" id="1363"/>
    <lineage>
        <taxon>Bacteria</taxon>
        <taxon>Bacillati</taxon>
        <taxon>Bacillota</taxon>
        <taxon>Bacilli</taxon>
        <taxon>Lactobacillales</taxon>
        <taxon>Streptococcaceae</taxon>
        <taxon>Lactococcus</taxon>
    </lineage>
</organism>
<evidence type="ECO:0000313" key="22">
    <source>
        <dbReference type="Proteomes" id="UP000504756"/>
    </source>
</evidence>
<keyword evidence="14" id="KW-0175">Coiled coil</keyword>
<dbReference type="GO" id="GO:0045259">
    <property type="term" value="C:proton-transporting ATP synthase complex"/>
    <property type="evidence" value="ECO:0007669"/>
    <property type="project" value="UniProtKB-KW"/>
</dbReference>
<name>A0A1I4FPP8_9LACT</name>
<dbReference type="GO" id="GO:0046933">
    <property type="term" value="F:proton-transporting ATP synthase activity, rotational mechanism"/>
    <property type="evidence" value="ECO:0007669"/>
    <property type="project" value="UniProtKB-UniRule"/>
</dbReference>
<keyword evidence="9 12" id="KW-0066">ATP synthesis</keyword>
<dbReference type="Proteomes" id="UP000181969">
    <property type="component" value="Unassembled WGS sequence"/>
</dbReference>
<comment type="function">
    <text evidence="1 12">Produces ATP from ADP in the presence of a proton gradient across the membrane.</text>
</comment>
<evidence type="ECO:0000256" key="5">
    <source>
        <dbReference type="ARBA" id="ARBA00022448"/>
    </source>
</evidence>
<dbReference type="Proteomes" id="UP000504756">
    <property type="component" value="Unassembled WGS sequence"/>
</dbReference>
<dbReference type="Pfam" id="PF00401">
    <property type="entry name" value="ATP-synt_DE"/>
    <property type="match status" value="1"/>
</dbReference>
<evidence type="ECO:0000256" key="14">
    <source>
        <dbReference type="SAM" id="Coils"/>
    </source>
</evidence>
<dbReference type="PANTHER" id="PTHR13822:SF10">
    <property type="entry name" value="ATP SYNTHASE EPSILON CHAIN, CHLOROPLASTIC"/>
    <property type="match status" value="1"/>
</dbReference>
<reference evidence="17 22" key="2">
    <citation type="submission" date="2020-06" db="EMBL/GenBank/DDBJ databases">
        <title>Draft genome sequence of Lactic acid bacteria from Okinawan-style tofu.</title>
        <authorList>
            <person name="Takara I."/>
            <person name="Ikematsu S."/>
        </authorList>
    </citation>
    <scope>NUCLEOTIDE SEQUENCE [LARGE SCALE GENOMIC DNA]</scope>
    <source>
        <strain evidence="17">Lg38</strain>
        <strain evidence="22">lg38</strain>
    </source>
</reference>
<evidence type="ECO:0000256" key="3">
    <source>
        <dbReference type="ARBA" id="ARBA00005712"/>
    </source>
</evidence>
<dbReference type="SUPFAM" id="SSF51344">
    <property type="entry name" value="Epsilon subunit of F1F0-ATP synthase N-terminal domain"/>
    <property type="match status" value="1"/>
</dbReference>
<dbReference type="Gene3D" id="1.20.5.440">
    <property type="entry name" value="ATP synthase delta/epsilon subunit, C-terminal domain"/>
    <property type="match status" value="1"/>
</dbReference>
<dbReference type="GO" id="GO:0012505">
    <property type="term" value="C:endomembrane system"/>
    <property type="evidence" value="ECO:0007669"/>
    <property type="project" value="UniProtKB-SubCell"/>
</dbReference>
<dbReference type="EMBL" id="FOTJ01000002">
    <property type="protein sequence ID" value="SFL19822.1"/>
    <property type="molecule type" value="Genomic_DNA"/>
</dbReference>
<feature type="domain" description="ATP synthase epsilon subunit C-terminal" evidence="15">
    <location>
        <begin position="92"/>
        <end position="139"/>
    </location>
</feature>
<evidence type="ECO:0000313" key="17">
    <source>
        <dbReference type="EMBL" id="GFO51370.1"/>
    </source>
</evidence>
<evidence type="ECO:0000256" key="8">
    <source>
        <dbReference type="ARBA" id="ARBA00023196"/>
    </source>
</evidence>
<dbReference type="CDD" id="cd12152">
    <property type="entry name" value="F1-ATPase_delta"/>
    <property type="match status" value="1"/>
</dbReference>
<evidence type="ECO:0000313" key="19">
    <source>
        <dbReference type="EMBL" id="SFL19822.1"/>
    </source>
</evidence>
<keyword evidence="5 12" id="KW-0813">Transport</keyword>
<keyword evidence="12" id="KW-1003">Cell membrane</keyword>
<dbReference type="EMBL" id="BLXU01000003">
    <property type="protein sequence ID" value="GFO51370.1"/>
    <property type="molecule type" value="Genomic_DNA"/>
</dbReference>
<dbReference type="Proteomes" id="UP001217324">
    <property type="component" value="Chromosome"/>
</dbReference>
<evidence type="ECO:0000256" key="7">
    <source>
        <dbReference type="ARBA" id="ARBA00023136"/>
    </source>
</evidence>
<dbReference type="OrthoDB" id="9804110at2"/>
<reference evidence="20" key="3">
    <citation type="submission" date="2023-02" db="EMBL/GenBank/DDBJ databases">
        <title>Comparative genomics and fermentation flavor characterization of five lactic acid bacteria reveal flavor biosynthesis metabolic pathways in fermented muskmelon puree.</title>
        <authorList>
            <person name="Yuan L."/>
            <person name="Li M."/>
            <person name="Xu X."/>
            <person name="Lao F."/>
            <person name="Wu J."/>
        </authorList>
    </citation>
    <scope>NUCLEOTIDE SEQUENCE</scope>
    <source>
        <strain evidence="20">Pa-2</strain>
    </source>
</reference>
<reference evidence="19 21" key="1">
    <citation type="submission" date="2016-10" db="EMBL/GenBank/DDBJ databases">
        <authorList>
            <person name="de Groot N.N."/>
        </authorList>
    </citation>
    <scope>NUCLEOTIDE SEQUENCE [LARGE SCALE GENOMIC DNA]</scope>
    <source>
        <strain evidence="19 21">M79</strain>
    </source>
</reference>
<evidence type="ECO:0000256" key="10">
    <source>
        <dbReference type="ARBA" id="ARBA00030215"/>
    </source>
</evidence>
<keyword evidence="12" id="KW-0375">Hydrogen ion transport</keyword>
<evidence type="ECO:0000256" key="1">
    <source>
        <dbReference type="ARBA" id="ARBA00003543"/>
    </source>
</evidence>
<evidence type="ECO:0000256" key="9">
    <source>
        <dbReference type="ARBA" id="ARBA00023310"/>
    </source>
</evidence>
<dbReference type="Pfam" id="PF02823">
    <property type="entry name" value="ATP-synt_DE_N"/>
    <property type="match status" value="1"/>
</dbReference>
<evidence type="ECO:0000256" key="4">
    <source>
        <dbReference type="ARBA" id="ARBA00014480"/>
    </source>
</evidence>
<evidence type="ECO:0000259" key="16">
    <source>
        <dbReference type="Pfam" id="PF02823"/>
    </source>
</evidence>
<sequence>MSENVMAIQVITPAGVIYDHHATYILAHTIGGDMGILPNMISTIAGLQISELKVRRPDDVKHVDYIAVNGGIIEVKDSMITVIADSAERNRDIDVPRAERAKLRAEKELEEAKAAHKTDEAKRAEVALHRAINRLNVSKHN</sequence>
<keyword evidence="7 12" id="KW-0472">Membrane</keyword>
<dbReference type="GO" id="GO:0005886">
    <property type="term" value="C:plasma membrane"/>
    <property type="evidence" value="ECO:0007669"/>
    <property type="project" value="UniProtKB-SubCell"/>
</dbReference>
<evidence type="ECO:0000313" key="18">
    <source>
        <dbReference type="EMBL" id="MDH7959995.1"/>
    </source>
</evidence>
<comment type="subcellular location">
    <subcellularLocation>
        <location evidence="12">Cell membrane</location>
        <topology evidence="12">Peripheral membrane protein</topology>
    </subcellularLocation>
    <subcellularLocation>
        <location evidence="2">Endomembrane system</location>
        <topology evidence="2">Peripheral membrane protein</topology>
    </subcellularLocation>
</comment>
<protein>
    <recommendedName>
        <fullName evidence="4 12">ATP synthase epsilon chain</fullName>
    </recommendedName>
    <alternativeName>
        <fullName evidence="11 12">ATP synthase F1 sector epsilon subunit</fullName>
    </alternativeName>
    <alternativeName>
        <fullName evidence="10 12">F-ATPase epsilon subunit</fullName>
    </alternativeName>
</protein>